<feature type="chain" id="PRO_5045178506" description="Chalcone isomerase domain-containing protein" evidence="1">
    <location>
        <begin position="19"/>
        <end position="165"/>
    </location>
</feature>
<dbReference type="Proteomes" id="UP001549366">
    <property type="component" value="Unassembled WGS sequence"/>
</dbReference>
<keyword evidence="4" id="KW-1185">Reference proteome</keyword>
<gene>
    <name evidence="3" type="ORF">V5J35_001624</name>
</gene>
<evidence type="ECO:0000313" key="4">
    <source>
        <dbReference type="Proteomes" id="UP001549366"/>
    </source>
</evidence>
<keyword evidence="1" id="KW-0732">Signal</keyword>
<dbReference type="EMBL" id="JBEWTB010000002">
    <property type="protein sequence ID" value="MET4756432.1"/>
    <property type="molecule type" value="Genomic_DNA"/>
</dbReference>
<feature type="signal peptide" evidence="1">
    <location>
        <begin position="1"/>
        <end position="18"/>
    </location>
</feature>
<protein>
    <recommendedName>
        <fullName evidence="2">Chalcone isomerase domain-containing protein</fullName>
    </recommendedName>
</protein>
<evidence type="ECO:0000313" key="3">
    <source>
        <dbReference type="EMBL" id="MET4756432.1"/>
    </source>
</evidence>
<reference evidence="3 4" key="1">
    <citation type="submission" date="2024-06" db="EMBL/GenBank/DDBJ databases">
        <title>Genomic Encyclopedia of Type Strains, Phase V (KMG-V): Genome sequencing to study the core and pangenomes of soil and plant-associated prokaryotes.</title>
        <authorList>
            <person name="Whitman W."/>
        </authorList>
    </citation>
    <scope>NUCLEOTIDE SEQUENCE [LARGE SCALE GENOMIC DNA]</scope>
    <source>
        <strain evidence="3 4">NE40</strain>
    </source>
</reference>
<sequence length="165" mass="18918">MKLILSICLMLFSFQSQASTLSWHEWQTVGQGKLTWGFWTIYDSELRTPTGHYAADQKQLALLITYRRDIDREALLKATSDQWQHLGISDDRRVLWLAELERIWPDVSKGDQLTFVLSGSGGLFFLAGKQLGSPIEADFSRAFINIWLSPKTAYPKLRLQLLGRN</sequence>
<feature type="domain" description="Chalcone isomerase" evidence="2">
    <location>
        <begin position="51"/>
        <end position="163"/>
    </location>
</feature>
<evidence type="ECO:0000256" key="1">
    <source>
        <dbReference type="SAM" id="SignalP"/>
    </source>
</evidence>
<comment type="caution">
    <text evidence="3">The sequence shown here is derived from an EMBL/GenBank/DDBJ whole genome shotgun (WGS) entry which is preliminary data.</text>
</comment>
<dbReference type="Pfam" id="PF16036">
    <property type="entry name" value="Chalcone_3"/>
    <property type="match status" value="1"/>
</dbReference>
<proteinExistence type="predicted"/>
<organism evidence="3 4">
    <name type="scientific">Endozoicomonas lisbonensis</name>
    <dbReference type="NCBI Taxonomy" id="3120522"/>
    <lineage>
        <taxon>Bacteria</taxon>
        <taxon>Pseudomonadati</taxon>
        <taxon>Pseudomonadota</taxon>
        <taxon>Gammaproteobacteria</taxon>
        <taxon>Oceanospirillales</taxon>
        <taxon>Endozoicomonadaceae</taxon>
        <taxon>Endozoicomonas</taxon>
    </lineage>
</organism>
<name>A0ABV2SF86_9GAMM</name>
<evidence type="ECO:0000259" key="2">
    <source>
        <dbReference type="Pfam" id="PF16036"/>
    </source>
</evidence>
<accession>A0ABV2SF86</accession>
<dbReference type="InterPro" id="IPR016087">
    <property type="entry name" value="Chalcone_isomerase"/>
</dbReference>
<dbReference type="RefSeq" id="WP_354010774.1">
    <property type="nucleotide sequence ID" value="NZ_JBEWTA010000001.1"/>
</dbReference>